<keyword evidence="2" id="KW-1185">Reference proteome</keyword>
<sequence>MSSLKGSNTHILCLIHPDARFSLKKATPTFCKCVSCAFYTYINEKY</sequence>
<name>A0AA35T3N6_GEOBA</name>
<protein>
    <submittedName>
        <fullName evidence="1">Uncharacterized protein</fullName>
    </submittedName>
</protein>
<organism evidence="1 2">
    <name type="scientific">Geodia barretti</name>
    <name type="common">Barrett's horny sponge</name>
    <dbReference type="NCBI Taxonomy" id="519541"/>
    <lineage>
        <taxon>Eukaryota</taxon>
        <taxon>Metazoa</taxon>
        <taxon>Porifera</taxon>
        <taxon>Demospongiae</taxon>
        <taxon>Heteroscleromorpha</taxon>
        <taxon>Tetractinellida</taxon>
        <taxon>Astrophorina</taxon>
        <taxon>Geodiidae</taxon>
        <taxon>Geodia</taxon>
    </lineage>
</organism>
<reference evidence="1" key="1">
    <citation type="submission" date="2023-03" db="EMBL/GenBank/DDBJ databases">
        <authorList>
            <person name="Steffen K."/>
            <person name="Cardenas P."/>
        </authorList>
    </citation>
    <scope>NUCLEOTIDE SEQUENCE</scope>
</reference>
<evidence type="ECO:0000313" key="2">
    <source>
        <dbReference type="Proteomes" id="UP001174909"/>
    </source>
</evidence>
<evidence type="ECO:0000313" key="1">
    <source>
        <dbReference type="EMBL" id="CAI8040873.1"/>
    </source>
</evidence>
<dbReference type="AlphaFoldDB" id="A0AA35T3N6"/>
<dbReference type="EMBL" id="CASHTH010003146">
    <property type="protein sequence ID" value="CAI8040873.1"/>
    <property type="molecule type" value="Genomic_DNA"/>
</dbReference>
<dbReference type="Proteomes" id="UP001174909">
    <property type="component" value="Unassembled WGS sequence"/>
</dbReference>
<gene>
    <name evidence="1" type="ORF">GBAR_LOCUS22726</name>
</gene>
<accession>A0AA35T3N6</accession>
<proteinExistence type="predicted"/>
<comment type="caution">
    <text evidence="1">The sequence shown here is derived from an EMBL/GenBank/DDBJ whole genome shotgun (WGS) entry which is preliminary data.</text>
</comment>